<organism evidence="1">
    <name type="scientific">marine metagenome</name>
    <dbReference type="NCBI Taxonomy" id="408172"/>
    <lineage>
        <taxon>unclassified sequences</taxon>
        <taxon>metagenomes</taxon>
        <taxon>ecological metagenomes</taxon>
    </lineage>
</organism>
<protein>
    <recommendedName>
        <fullName evidence="2">DUF4270 family protein</fullName>
    </recommendedName>
</protein>
<proteinExistence type="predicted"/>
<evidence type="ECO:0008006" key="2">
    <source>
        <dbReference type="Google" id="ProtNLM"/>
    </source>
</evidence>
<gene>
    <name evidence="1" type="ORF">METZ01_LOCUS17648</name>
</gene>
<dbReference type="PROSITE" id="PS51257">
    <property type="entry name" value="PROKAR_LIPOPROTEIN"/>
    <property type="match status" value="1"/>
</dbReference>
<reference evidence="1" key="1">
    <citation type="submission" date="2018-05" db="EMBL/GenBank/DDBJ databases">
        <authorList>
            <person name="Lanie J.A."/>
            <person name="Ng W.-L."/>
            <person name="Kazmierczak K.M."/>
            <person name="Andrzejewski T.M."/>
            <person name="Davidsen T.M."/>
            <person name="Wayne K.J."/>
            <person name="Tettelin H."/>
            <person name="Glass J.I."/>
            <person name="Rusch D."/>
            <person name="Podicherti R."/>
            <person name="Tsui H.-C.T."/>
            <person name="Winkler M.E."/>
        </authorList>
    </citation>
    <scope>NUCLEOTIDE SEQUENCE</scope>
</reference>
<dbReference type="EMBL" id="UINC01000942">
    <property type="protein sequence ID" value="SUZ64794.1"/>
    <property type="molecule type" value="Genomic_DNA"/>
</dbReference>
<dbReference type="AlphaFoldDB" id="A0A381PDT9"/>
<accession>A0A381PDT9</accession>
<sequence>MNHFGSRFFCTIVSLFLISCENEAFLINLDDAPLQSQVASTTSFKFKTYQVPPTLGGLHSIYAGRNEQFDASRTLLEFESHTILNWANFEIDSGYFQLTLDSTFSGNIPEISTITMGYFRRDSNYVELGSNYTNVDWISDDYPRLSSKFSSDTTGLMHLRFPIDSALVKTLGDTAEGSWLYLLELPEESDFMLKFYSSDSPIHGPILRTFMHKATDDSDTSATVVDSTRVFNGQSDVTLFIPPNLENSLFDSNYSYIGVAAGLVTVVKADLASMNIPKKASVGRAKLILTMDEAHSSAGALDSLFIQAYAMEDTITNWSWGEELNEDIYDHHTASIAKSFSAAPIGSILKLDVTDLLQSLISEREVEDKTIVNLGFKLKMINSGSVFDYAAIRSDSSALGQPLLEIYYEIP</sequence>
<evidence type="ECO:0000313" key="1">
    <source>
        <dbReference type="EMBL" id="SUZ64794.1"/>
    </source>
</evidence>
<name>A0A381PDT9_9ZZZZ</name>